<dbReference type="EMBL" id="CP102381">
    <property type="protein sequence ID" value="WEJ63034.1"/>
    <property type="molecule type" value="Genomic_DNA"/>
</dbReference>
<sequence>MLNPNTISVIQSLKIVLGFSLLMWQLPTYATENQNLNWQNSNYIQKAFNEIALKNEYRKTAQRILKWQKPIRYAFHYHQMPKNTLVEELFDAHLKHLADITQLPISKSAQANNLTIHLTSDKHYGKVIKKFTHTSVKNIQRDSNCMGSFKTNSKNEIISAEIVLPVDHVFSRGLLVACIVEESTQVLGLPNDSDWVHPSIANDASKVELLTGLDYMLLKILYDPQLKAGMNRAKSQPIIRQLIEKFERAGIIEKAHIQVNQSGLFPFVN</sequence>
<gene>
    <name evidence="1" type="ORF">NR989_01950</name>
</gene>
<keyword evidence="2" id="KW-1185">Reference proteome</keyword>
<reference evidence="1 2" key="1">
    <citation type="submission" date="2022-06" db="EMBL/GenBank/DDBJ databases">
        <title>Thiomicrohabdus sp. nov, an obligately chemolithoautotrophic, sulfur-oxidizing bacterium isolated from beach of Guanyin Mountain. Amoy.</title>
        <authorList>
            <person name="Zhu H."/>
        </authorList>
    </citation>
    <scope>NUCLEOTIDE SEQUENCE [LARGE SCALE GENOMIC DNA]</scope>
    <source>
        <strain evidence="1 2">XGS-01</strain>
    </source>
</reference>
<name>A0ABY8CAS2_9GAMM</name>
<accession>A0ABY8CAS2</accession>
<organism evidence="1 2">
    <name type="scientific">Thiomicrorhabdus lithotrophica</name>
    <dbReference type="NCBI Taxonomy" id="2949997"/>
    <lineage>
        <taxon>Bacteria</taxon>
        <taxon>Pseudomonadati</taxon>
        <taxon>Pseudomonadota</taxon>
        <taxon>Gammaproteobacteria</taxon>
        <taxon>Thiotrichales</taxon>
        <taxon>Piscirickettsiaceae</taxon>
        <taxon>Thiomicrorhabdus</taxon>
    </lineage>
</organism>
<proteinExistence type="predicted"/>
<dbReference type="RefSeq" id="WP_275595287.1">
    <property type="nucleotide sequence ID" value="NZ_CP102381.1"/>
</dbReference>
<dbReference type="InterPro" id="IPR021323">
    <property type="entry name" value="DUF2927"/>
</dbReference>
<evidence type="ECO:0000313" key="1">
    <source>
        <dbReference type="EMBL" id="WEJ63034.1"/>
    </source>
</evidence>
<dbReference type="Pfam" id="PF11150">
    <property type="entry name" value="DUF2927"/>
    <property type="match status" value="1"/>
</dbReference>
<evidence type="ECO:0000313" key="2">
    <source>
        <dbReference type="Proteomes" id="UP001222275"/>
    </source>
</evidence>
<dbReference type="Proteomes" id="UP001222275">
    <property type="component" value="Chromosome"/>
</dbReference>
<protein>
    <submittedName>
        <fullName evidence="1">DUF2927 domain-containing protein</fullName>
    </submittedName>
</protein>